<feature type="transmembrane region" description="Helical" evidence="8">
    <location>
        <begin position="115"/>
        <end position="137"/>
    </location>
</feature>
<evidence type="ECO:0000256" key="4">
    <source>
        <dbReference type="ARBA" id="ARBA00022475"/>
    </source>
</evidence>
<feature type="transmembrane region" description="Helical" evidence="8">
    <location>
        <begin position="77"/>
        <end position="103"/>
    </location>
</feature>
<dbReference type="OrthoDB" id="57323at2"/>
<evidence type="ECO:0000256" key="8">
    <source>
        <dbReference type="RuleBase" id="RU363032"/>
    </source>
</evidence>
<feature type="transmembrane region" description="Helical" evidence="8">
    <location>
        <begin position="160"/>
        <end position="184"/>
    </location>
</feature>
<reference evidence="11" key="2">
    <citation type="submission" date="2015-03" db="EMBL/GenBank/DDBJ databases">
        <title>Genome sequence of Paenibacillus beijingensis strain DSM 24997T.</title>
        <authorList>
            <person name="Kwak Y."/>
            <person name="Shin J.-H."/>
        </authorList>
    </citation>
    <scope>NUCLEOTIDE SEQUENCE [LARGE SCALE GENOMIC DNA]</scope>
    <source>
        <strain evidence="11">DSM 24997</strain>
    </source>
</reference>
<organism evidence="10 11">
    <name type="scientific">Paenibacillus beijingensis</name>
    <dbReference type="NCBI Taxonomy" id="1126833"/>
    <lineage>
        <taxon>Bacteria</taxon>
        <taxon>Bacillati</taxon>
        <taxon>Bacillota</taxon>
        <taxon>Bacilli</taxon>
        <taxon>Bacillales</taxon>
        <taxon>Paenibacillaceae</taxon>
        <taxon>Paenibacillus</taxon>
    </lineage>
</organism>
<evidence type="ECO:0000313" key="10">
    <source>
        <dbReference type="EMBL" id="AJY73798.1"/>
    </source>
</evidence>
<dbReference type="CDD" id="cd06261">
    <property type="entry name" value="TM_PBP2"/>
    <property type="match status" value="1"/>
</dbReference>
<feature type="transmembrane region" description="Helical" evidence="8">
    <location>
        <begin position="28"/>
        <end position="50"/>
    </location>
</feature>
<dbReference type="EMBL" id="CP011058">
    <property type="protein sequence ID" value="AJY73798.1"/>
    <property type="molecule type" value="Genomic_DNA"/>
</dbReference>
<proteinExistence type="inferred from homology"/>
<dbReference type="STRING" id="1126833.VN24_03080"/>
<dbReference type="HOGENOM" id="CLU_016047_18_2_9"/>
<comment type="subcellular location">
    <subcellularLocation>
        <location evidence="1 8">Cell membrane</location>
        <topology evidence="1 8">Multi-pass membrane protein</topology>
    </subcellularLocation>
</comment>
<keyword evidence="4" id="KW-1003">Cell membrane</keyword>
<evidence type="ECO:0000256" key="6">
    <source>
        <dbReference type="ARBA" id="ARBA00022989"/>
    </source>
</evidence>
<evidence type="ECO:0000256" key="7">
    <source>
        <dbReference type="ARBA" id="ARBA00023136"/>
    </source>
</evidence>
<dbReference type="PANTHER" id="PTHR42929:SF5">
    <property type="entry name" value="ABC TRANSPORTER PERMEASE PROTEIN"/>
    <property type="match status" value="1"/>
</dbReference>
<dbReference type="InterPro" id="IPR000515">
    <property type="entry name" value="MetI-like"/>
</dbReference>
<accession>A0A0D5NFW0</accession>
<keyword evidence="6 8" id="KW-1133">Transmembrane helix</keyword>
<keyword evidence="5 8" id="KW-0812">Transmembrane</keyword>
<evidence type="ECO:0000256" key="3">
    <source>
        <dbReference type="ARBA" id="ARBA00022448"/>
    </source>
</evidence>
<dbReference type="SUPFAM" id="SSF161098">
    <property type="entry name" value="MetI-like"/>
    <property type="match status" value="1"/>
</dbReference>
<dbReference type="Pfam" id="PF00528">
    <property type="entry name" value="BPD_transp_1"/>
    <property type="match status" value="1"/>
</dbReference>
<sequence length="299" mass="33784">MKSVEIEVQVPARVPFLYQVMRLPGLKWLLPFIPLVYMAFLLYYSLFSFLKLSVSNESGFTLQYIQEVLTDTFYLKVLWLTVRTATIVTALCLLLAYPVAYLLILIQSVRWKKVILGIVMITLWISLLVRTFSWTVILQDHGIINEFLLSIGVIHEPVQLLYNSTSVVIGMTHVLLPYMILNLYSVMEGIDLRLVQAAQGMGSRPWSAFTKIFFPLSLPGVISGSLIVFVMGLGFFITPALLGGQGNVMIAKLIHDNFHKTLNWHLVASLSLLLIVTKLVILFVGFWISRFSPVLKGDD</sequence>
<feature type="transmembrane region" description="Helical" evidence="8">
    <location>
        <begin position="212"/>
        <end position="242"/>
    </location>
</feature>
<dbReference type="Gene3D" id="1.10.3720.10">
    <property type="entry name" value="MetI-like"/>
    <property type="match status" value="1"/>
</dbReference>
<dbReference type="GO" id="GO:0005886">
    <property type="term" value="C:plasma membrane"/>
    <property type="evidence" value="ECO:0007669"/>
    <property type="project" value="UniProtKB-SubCell"/>
</dbReference>
<evidence type="ECO:0000256" key="5">
    <source>
        <dbReference type="ARBA" id="ARBA00022692"/>
    </source>
</evidence>
<evidence type="ECO:0000256" key="1">
    <source>
        <dbReference type="ARBA" id="ARBA00004651"/>
    </source>
</evidence>
<dbReference type="RefSeq" id="WP_045669233.1">
    <property type="nucleotide sequence ID" value="NZ_CP011058.1"/>
</dbReference>
<feature type="domain" description="ABC transmembrane type-1" evidence="9">
    <location>
        <begin position="78"/>
        <end position="285"/>
    </location>
</feature>
<dbReference type="PROSITE" id="PS50928">
    <property type="entry name" value="ABC_TM1"/>
    <property type="match status" value="1"/>
</dbReference>
<dbReference type="GO" id="GO:0055085">
    <property type="term" value="P:transmembrane transport"/>
    <property type="evidence" value="ECO:0007669"/>
    <property type="project" value="InterPro"/>
</dbReference>
<dbReference type="PANTHER" id="PTHR42929">
    <property type="entry name" value="INNER MEMBRANE ABC TRANSPORTER PERMEASE PROTEIN YDCU-RELATED-RELATED"/>
    <property type="match status" value="1"/>
</dbReference>
<dbReference type="KEGG" id="pbj:VN24_03080"/>
<dbReference type="InterPro" id="IPR035906">
    <property type="entry name" value="MetI-like_sf"/>
</dbReference>
<feature type="transmembrane region" description="Helical" evidence="8">
    <location>
        <begin position="262"/>
        <end position="288"/>
    </location>
</feature>
<dbReference type="AlphaFoldDB" id="A0A0D5NFW0"/>
<keyword evidence="11" id="KW-1185">Reference proteome</keyword>
<evidence type="ECO:0000259" key="9">
    <source>
        <dbReference type="PROSITE" id="PS50928"/>
    </source>
</evidence>
<keyword evidence="7 8" id="KW-0472">Membrane</keyword>
<reference evidence="10 11" key="1">
    <citation type="journal article" date="2015" name="J. Biotechnol.">
        <title>Complete genome sequence of Paenibacillus beijingensis 7188(T) (=DSM 24997(T)), a novel rhizobacterium from jujube garden soil.</title>
        <authorList>
            <person name="Kwak Y."/>
            <person name="Shin J.H."/>
        </authorList>
    </citation>
    <scope>NUCLEOTIDE SEQUENCE [LARGE SCALE GENOMIC DNA]</scope>
    <source>
        <strain evidence="10 11">DSM 24997</strain>
    </source>
</reference>
<name>A0A0D5NFW0_9BACL</name>
<dbReference type="PATRIC" id="fig|1126833.4.peg.685"/>
<keyword evidence="3 8" id="KW-0813">Transport</keyword>
<comment type="similarity">
    <text evidence="2">Belongs to the binding-protein-dependent transport system permease family. CysTW subfamily.</text>
</comment>
<protein>
    <submittedName>
        <fullName evidence="10">ABC transporter permease</fullName>
    </submittedName>
</protein>
<gene>
    <name evidence="10" type="ORF">VN24_03080</name>
</gene>
<dbReference type="Proteomes" id="UP000032633">
    <property type="component" value="Chromosome"/>
</dbReference>
<evidence type="ECO:0000256" key="2">
    <source>
        <dbReference type="ARBA" id="ARBA00007069"/>
    </source>
</evidence>
<evidence type="ECO:0000313" key="11">
    <source>
        <dbReference type="Proteomes" id="UP000032633"/>
    </source>
</evidence>